<proteinExistence type="predicted"/>
<protein>
    <submittedName>
        <fullName evidence="1">Uncharacterized protein</fullName>
    </submittedName>
</protein>
<evidence type="ECO:0000313" key="1">
    <source>
        <dbReference type="EMBL" id="ENZ12443.1"/>
    </source>
</evidence>
<gene>
    <name evidence="1" type="ORF">HMPREF1090_03569</name>
</gene>
<reference evidence="1 2" key="1">
    <citation type="submission" date="2013-01" db="EMBL/GenBank/DDBJ databases">
        <title>The Genome Sequence of Clostridium clostridioforme 90A8.</title>
        <authorList>
            <consortium name="The Broad Institute Genome Sequencing Platform"/>
            <person name="Earl A."/>
            <person name="Ward D."/>
            <person name="Feldgarden M."/>
            <person name="Gevers D."/>
            <person name="Courvalin P."/>
            <person name="Lambert T."/>
            <person name="Walker B."/>
            <person name="Young S.K."/>
            <person name="Zeng Q."/>
            <person name="Gargeya S."/>
            <person name="Fitzgerald M."/>
            <person name="Haas B."/>
            <person name="Abouelleil A."/>
            <person name="Alvarado L."/>
            <person name="Arachchi H.M."/>
            <person name="Berlin A.M."/>
            <person name="Chapman S.B."/>
            <person name="Dewar J."/>
            <person name="Goldberg J."/>
            <person name="Griggs A."/>
            <person name="Gujja S."/>
            <person name="Hansen M."/>
            <person name="Howarth C."/>
            <person name="Imamovic A."/>
            <person name="Larimer J."/>
            <person name="McCowan C."/>
            <person name="Murphy C."/>
            <person name="Neiman D."/>
            <person name="Pearson M."/>
            <person name="Priest M."/>
            <person name="Roberts A."/>
            <person name="Saif S."/>
            <person name="Shea T."/>
            <person name="Sisk P."/>
            <person name="Sykes S."/>
            <person name="Wortman J."/>
            <person name="Nusbaum C."/>
            <person name="Birren B."/>
        </authorList>
    </citation>
    <scope>NUCLEOTIDE SEQUENCE [LARGE SCALE GENOMIC DNA]</scope>
    <source>
        <strain evidence="1 2">90A8</strain>
    </source>
</reference>
<accession>A0A0E2H7G6</accession>
<dbReference type="EMBL" id="AGYR01000039">
    <property type="protein sequence ID" value="ENZ12443.1"/>
    <property type="molecule type" value="Genomic_DNA"/>
</dbReference>
<dbReference type="Proteomes" id="UP000013085">
    <property type="component" value="Unassembled WGS sequence"/>
</dbReference>
<sequence length="123" mass="13897">MTKNIIDLIEASGAEYIGIRHLADDEHYNVGDYCRNSYDWNYEFDCSTYETEEPQELPGTCAYNTRIHSGWDDSEEIKSKLEKAINASKVYYGDIVIIGGDRVTYGNDEGEIIIEDAVVIATV</sequence>
<name>A0A0E2H7G6_9FIRM</name>
<dbReference type="AlphaFoldDB" id="A0A0E2H7G6"/>
<comment type="caution">
    <text evidence="1">The sequence shown here is derived from an EMBL/GenBank/DDBJ whole genome shotgun (WGS) entry which is preliminary data.</text>
</comment>
<evidence type="ECO:0000313" key="2">
    <source>
        <dbReference type="Proteomes" id="UP000013085"/>
    </source>
</evidence>
<organism evidence="1 2">
    <name type="scientific">[Clostridium] clostridioforme 90A8</name>
    <dbReference type="NCBI Taxonomy" id="999408"/>
    <lineage>
        <taxon>Bacteria</taxon>
        <taxon>Bacillati</taxon>
        <taxon>Bacillota</taxon>
        <taxon>Clostridia</taxon>
        <taxon>Lachnospirales</taxon>
        <taxon>Lachnospiraceae</taxon>
        <taxon>Enterocloster</taxon>
    </lineage>
</organism>
<dbReference type="PATRIC" id="fig|999408.3.peg.3838"/>
<dbReference type="RefSeq" id="WP_002593674.1">
    <property type="nucleotide sequence ID" value="NZ_KB850979.1"/>
</dbReference>
<dbReference type="HOGENOM" id="CLU_1967183_0_0_9"/>